<accession>A0A6A6IP59</accession>
<dbReference type="PROSITE" id="PS00463">
    <property type="entry name" value="ZN2_CY6_FUNGAL_1"/>
    <property type="match status" value="1"/>
</dbReference>
<protein>
    <recommendedName>
        <fullName evidence="2">Zn(2)-C6 fungal-type domain-containing protein</fullName>
    </recommendedName>
</protein>
<dbReference type="SMART" id="SM00066">
    <property type="entry name" value="GAL4"/>
    <property type="match status" value="1"/>
</dbReference>
<dbReference type="CDD" id="cd00067">
    <property type="entry name" value="GAL4"/>
    <property type="match status" value="1"/>
</dbReference>
<keyword evidence="4" id="KW-1185">Reference proteome</keyword>
<gene>
    <name evidence="3" type="ORF">BU26DRAFT_255737</name>
</gene>
<name>A0A6A6IP59_9PLEO</name>
<dbReference type="PANTHER" id="PTHR38791:SF1">
    <property type="entry name" value="TRANSCRIPTION FACTOR, PUTATIVE-RELATED"/>
    <property type="match status" value="1"/>
</dbReference>
<evidence type="ECO:0000259" key="2">
    <source>
        <dbReference type="PROSITE" id="PS50048"/>
    </source>
</evidence>
<dbReference type="PANTHER" id="PTHR38791">
    <property type="entry name" value="ZN(II)2CYS6 TRANSCRIPTION FACTOR (EUROFUNG)-RELATED-RELATED"/>
    <property type="match status" value="1"/>
</dbReference>
<dbReference type="EMBL" id="ML987192">
    <property type="protein sequence ID" value="KAF2252344.1"/>
    <property type="molecule type" value="Genomic_DNA"/>
</dbReference>
<proteinExistence type="predicted"/>
<dbReference type="InterPro" id="IPR036864">
    <property type="entry name" value="Zn2-C6_fun-type_DNA-bd_sf"/>
</dbReference>
<dbReference type="Proteomes" id="UP000800094">
    <property type="component" value="Unassembled WGS sequence"/>
</dbReference>
<dbReference type="Gene3D" id="4.10.240.10">
    <property type="entry name" value="Zn(2)-C6 fungal-type DNA-binding domain"/>
    <property type="match status" value="1"/>
</dbReference>
<reference evidence="3" key="1">
    <citation type="journal article" date="2020" name="Stud. Mycol.">
        <title>101 Dothideomycetes genomes: a test case for predicting lifestyles and emergence of pathogens.</title>
        <authorList>
            <person name="Haridas S."/>
            <person name="Albert R."/>
            <person name="Binder M."/>
            <person name="Bloem J."/>
            <person name="Labutti K."/>
            <person name="Salamov A."/>
            <person name="Andreopoulos B."/>
            <person name="Baker S."/>
            <person name="Barry K."/>
            <person name="Bills G."/>
            <person name="Bluhm B."/>
            <person name="Cannon C."/>
            <person name="Castanera R."/>
            <person name="Culley D."/>
            <person name="Daum C."/>
            <person name="Ezra D."/>
            <person name="Gonzalez J."/>
            <person name="Henrissat B."/>
            <person name="Kuo A."/>
            <person name="Liang C."/>
            <person name="Lipzen A."/>
            <person name="Lutzoni F."/>
            <person name="Magnuson J."/>
            <person name="Mondo S."/>
            <person name="Nolan M."/>
            <person name="Ohm R."/>
            <person name="Pangilinan J."/>
            <person name="Park H.-J."/>
            <person name="Ramirez L."/>
            <person name="Alfaro M."/>
            <person name="Sun H."/>
            <person name="Tritt A."/>
            <person name="Yoshinaga Y."/>
            <person name="Zwiers L.-H."/>
            <person name="Turgeon B."/>
            <person name="Goodwin S."/>
            <person name="Spatafora J."/>
            <person name="Crous P."/>
            <person name="Grigoriev I."/>
        </authorList>
    </citation>
    <scope>NUCLEOTIDE SEQUENCE</scope>
    <source>
        <strain evidence="3">CBS 122368</strain>
    </source>
</reference>
<dbReference type="SUPFAM" id="SSF57701">
    <property type="entry name" value="Zn2/Cys6 DNA-binding domain"/>
    <property type="match status" value="1"/>
</dbReference>
<evidence type="ECO:0000313" key="3">
    <source>
        <dbReference type="EMBL" id="KAF2252344.1"/>
    </source>
</evidence>
<keyword evidence="1" id="KW-0539">Nucleus</keyword>
<evidence type="ECO:0000256" key="1">
    <source>
        <dbReference type="ARBA" id="ARBA00023242"/>
    </source>
</evidence>
<dbReference type="GeneID" id="54574524"/>
<dbReference type="InterPro" id="IPR053175">
    <property type="entry name" value="DHMBA_Reg_Transcription_Factor"/>
</dbReference>
<sequence>MVYRGKPSTACGPCRERRSKCDRAVPACGQCIKAKRICSGYRNIADLIFFDESQQVANKSKSLGSTSTGSSSATPFMPVPVRLTEFVLHQPLDDLAVNFFMFNYVGNDPTSSQFGYLPDFYSHNSFYSSELQQSLKAVGIAGYAKMTQRADLMYPAMKSYSSAIRHINSALSSASDYTGLEATLVSVMLLAMYEVLTVPGRRGLENLTKHLKGAISIASLCLKQRKQTDITQKLFGTVVQTVIMNSWIQNMPLPREFFALKSQLGRGMTTPPIHAGFLDIVAELVQLRSSLSNRSVTSPSATISKALVLDDRLKQFAEAMPQRGRFEDFSVSEEAGQLVYNGHYHVYPRRFTAHLWNNIRSCRMRLHRVILAQCRILESSASPMERASIARQQFESKAMVLYLAREICASVPELCDYSEQLASFSTRKRKKFDQPSAARSDQHYQSAEIPQAVPALPALGVPKPASLYHIYYQLQTLLSIPLLPVDMKEWIQGRISFVEANADPENLELLKAMLRRSKERPDGWLMVFDRHQSVSGVVLYTVFIDPK</sequence>
<evidence type="ECO:0000313" key="4">
    <source>
        <dbReference type="Proteomes" id="UP000800094"/>
    </source>
</evidence>
<dbReference type="GO" id="GO:0008270">
    <property type="term" value="F:zinc ion binding"/>
    <property type="evidence" value="ECO:0007669"/>
    <property type="project" value="InterPro"/>
</dbReference>
<dbReference type="PROSITE" id="PS50048">
    <property type="entry name" value="ZN2_CY6_FUNGAL_2"/>
    <property type="match status" value="1"/>
</dbReference>
<dbReference type="AlphaFoldDB" id="A0A6A6IP59"/>
<dbReference type="Pfam" id="PF00172">
    <property type="entry name" value="Zn_clus"/>
    <property type="match status" value="1"/>
</dbReference>
<dbReference type="GO" id="GO:0000981">
    <property type="term" value="F:DNA-binding transcription factor activity, RNA polymerase II-specific"/>
    <property type="evidence" value="ECO:0007669"/>
    <property type="project" value="InterPro"/>
</dbReference>
<organism evidence="3 4">
    <name type="scientific">Trematosphaeria pertusa</name>
    <dbReference type="NCBI Taxonomy" id="390896"/>
    <lineage>
        <taxon>Eukaryota</taxon>
        <taxon>Fungi</taxon>
        <taxon>Dikarya</taxon>
        <taxon>Ascomycota</taxon>
        <taxon>Pezizomycotina</taxon>
        <taxon>Dothideomycetes</taxon>
        <taxon>Pleosporomycetidae</taxon>
        <taxon>Pleosporales</taxon>
        <taxon>Massarineae</taxon>
        <taxon>Trematosphaeriaceae</taxon>
        <taxon>Trematosphaeria</taxon>
    </lineage>
</organism>
<dbReference type="OrthoDB" id="4220372at2759"/>
<feature type="domain" description="Zn(2)-C6 fungal-type" evidence="2">
    <location>
        <begin position="10"/>
        <end position="39"/>
    </location>
</feature>
<dbReference type="InterPro" id="IPR001138">
    <property type="entry name" value="Zn2Cys6_DnaBD"/>
</dbReference>
<dbReference type="RefSeq" id="XP_033687348.1">
    <property type="nucleotide sequence ID" value="XM_033821194.1"/>
</dbReference>